<sequence length="82" mass="9347">MAPRSPMITQWTPLWTSRRAYQVPILATKRQCHAPDRPRQQQEDQTRCRTLLLAIRSRVWSIKTSASEPFVPSQSAAIGQGT</sequence>
<proteinExistence type="predicted"/>
<keyword evidence="2" id="KW-1185">Reference proteome</keyword>
<evidence type="ECO:0000313" key="1">
    <source>
        <dbReference type="EMBL" id="CRL20718.1"/>
    </source>
</evidence>
<gene>
    <name evidence="1" type="ORF">PCAMFM013_S004g000659</name>
</gene>
<dbReference type="EMBL" id="HG793137">
    <property type="protein sequence ID" value="CRL20718.1"/>
    <property type="molecule type" value="Genomic_DNA"/>
</dbReference>
<protein>
    <submittedName>
        <fullName evidence="1">Str. FM013</fullName>
    </submittedName>
</protein>
<reference evidence="1 2" key="1">
    <citation type="journal article" date="2014" name="Nat. Commun.">
        <title>Multiple recent horizontal transfers of a large genomic region in cheese making fungi.</title>
        <authorList>
            <person name="Cheeseman K."/>
            <person name="Ropars J."/>
            <person name="Renault P."/>
            <person name="Dupont J."/>
            <person name="Gouzy J."/>
            <person name="Branca A."/>
            <person name="Abraham A.L."/>
            <person name="Ceppi M."/>
            <person name="Conseiller E."/>
            <person name="Debuchy R."/>
            <person name="Malagnac F."/>
            <person name="Goarin A."/>
            <person name="Silar P."/>
            <person name="Lacoste S."/>
            <person name="Sallet E."/>
            <person name="Bensimon A."/>
            <person name="Giraud T."/>
            <person name="Brygoo Y."/>
        </authorList>
    </citation>
    <scope>NUCLEOTIDE SEQUENCE [LARGE SCALE GENOMIC DNA]</scope>
    <source>
        <strain evidence="2">FM 013</strain>
    </source>
</reference>
<accession>A0A0G4P388</accession>
<name>A0A0G4P388_PENC3</name>
<evidence type="ECO:0000313" key="2">
    <source>
        <dbReference type="Proteomes" id="UP000053732"/>
    </source>
</evidence>
<organism evidence="1 2">
    <name type="scientific">Penicillium camemberti (strain FM 013)</name>
    <dbReference type="NCBI Taxonomy" id="1429867"/>
    <lineage>
        <taxon>Eukaryota</taxon>
        <taxon>Fungi</taxon>
        <taxon>Dikarya</taxon>
        <taxon>Ascomycota</taxon>
        <taxon>Pezizomycotina</taxon>
        <taxon>Eurotiomycetes</taxon>
        <taxon>Eurotiomycetidae</taxon>
        <taxon>Eurotiales</taxon>
        <taxon>Aspergillaceae</taxon>
        <taxon>Penicillium</taxon>
    </lineage>
</organism>
<dbReference type="Proteomes" id="UP000053732">
    <property type="component" value="Unassembled WGS sequence"/>
</dbReference>
<dbReference type="AlphaFoldDB" id="A0A0G4P388"/>